<dbReference type="InterPro" id="IPR026272">
    <property type="entry name" value="SdpI"/>
</dbReference>
<dbReference type="EMBL" id="JANGAB010000010">
    <property type="protein sequence ID" value="MCQ4950488.1"/>
    <property type="molecule type" value="Genomic_DNA"/>
</dbReference>
<evidence type="ECO:0000313" key="3">
    <source>
        <dbReference type="Proteomes" id="UP001205063"/>
    </source>
</evidence>
<dbReference type="GO" id="GO:0009636">
    <property type="term" value="P:response to toxic substance"/>
    <property type="evidence" value="ECO:0007669"/>
    <property type="project" value="TreeGrafter"/>
</dbReference>
<organism evidence="2 3">
    <name type="scientific">Bittarella massiliensis</name>
    <name type="common">ex Durand et al. 2017</name>
    <dbReference type="NCBI Taxonomy" id="1720313"/>
    <lineage>
        <taxon>Bacteria</taxon>
        <taxon>Bacillati</taxon>
        <taxon>Bacillota</taxon>
        <taxon>Clostridia</taxon>
        <taxon>Eubacteriales</taxon>
        <taxon>Oscillospiraceae</taxon>
        <taxon>Bittarella (ex Durand et al. 2017)</taxon>
    </lineage>
</organism>
<dbReference type="Pfam" id="PF13630">
    <property type="entry name" value="SdpI"/>
    <property type="match status" value="1"/>
</dbReference>
<feature type="transmembrane region" description="Helical" evidence="1">
    <location>
        <begin position="108"/>
        <end position="128"/>
    </location>
</feature>
<dbReference type="Proteomes" id="UP001205063">
    <property type="component" value="Unassembled WGS sequence"/>
</dbReference>
<evidence type="ECO:0000256" key="1">
    <source>
        <dbReference type="SAM" id="Phobius"/>
    </source>
</evidence>
<keyword evidence="1" id="KW-0812">Transmembrane</keyword>
<proteinExistence type="predicted"/>
<name>A0AAW5KIZ1_9FIRM</name>
<feature type="transmembrane region" description="Helical" evidence="1">
    <location>
        <begin position="181"/>
        <end position="198"/>
    </location>
</feature>
<dbReference type="PANTHER" id="PTHR37810">
    <property type="entry name" value="IMMUNITY PROTEIN SDPI"/>
    <property type="match status" value="1"/>
</dbReference>
<dbReference type="RefSeq" id="WP_256136705.1">
    <property type="nucleotide sequence ID" value="NZ_JANGAB010000010.1"/>
</dbReference>
<feature type="transmembrane region" description="Helical" evidence="1">
    <location>
        <begin position="157"/>
        <end position="175"/>
    </location>
</feature>
<dbReference type="PANTHER" id="PTHR37810:SF5">
    <property type="entry name" value="IMMUNITY PROTEIN SDPI"/>
    <property type="match status" value="1"/>
</dbReference>
<feature type="transmembrane region" description="Helical" evidence="1">
    <location>
        <begin position="43"/>
        <end position="61"/>
    </location>
</feature>
<protein>
    <submittedName>
        <fullName evidence="2">SdpI family protein</fullName>
    </submittedName>
</protein>
<feature type="transmembrane region" description="Helical" evidence="1">
    <location>
        <begin position="73"/>
        <end position="96"/>
    </location>
</feature>
<comment type="caution">
    <text evidence="2">The sequence shown here is derived from an EMBL/GenBank/DDBJ whole genome shotgun (WGS) entry which is preliminary data.</text>
</comment>
<sequence length="208" mass="22382">MKGRDGRFWLLIAFMLAAALCCLPFLPAVIPVQWNDSGVSGRASRLLLLAFPVLAAGFHLLRRARLSPGSQGGMGPSWGAALLLFGVQLLLTGNGLKLWEITRADSRLLLPLADLAVGSLLLWLGNGLPKARRESGRGVKAPAALIDRENWRHTQRFGGRVWFACGLASLLAALLPAPWNGAVPLAAVLAAALLPRLYSALFKNKQYK</sequence>
<keyword evidence="1" id="KW-0472">Membrane</keyword>
<accession>A0AAW5KIZ1</accession>
<evidence type="ECO:0000313" key="2">
    <source>
        <dbReference type="EMBL" id="MCQ4950488.1"/>
    </source>
</evidence>
<dbReference type="InterPro" id="IPR025962">
    <property type="entry name" value="SdpI/YhfL"/>
</dbReference>
<reference evidence="2" key="1">
    <citation type="submission" date="2022-06" db="EMBL/GenBank/DDBJ databases">
        <title>Isolation of gut microbiota from human fecal samples.</title>
        <authorList>
            <person name="Pamer E.G."/>
            <person name="Barat B."/>
            <person name="Waligurski E."/>
            <person name="Medina S."/>
            <person name="Paddock L."/>
            <person name="Mostad J."/>
        </authorList>
    </citation>
    <scope>NUCLEOTIDE SEQUENCE</scope>
    <source>
        <strain evidence="2">DFI.7.96</strain>
    </source>
</reference>
<gene>
    <name evidence="2" type="ORF">NE646_12560</name>
</gene>
<dbReference type="PIRSF" id="PIRSF038959">
    <property type="entry name" value="SdpI"/>
    <property type="match status" value="1"/>
</dbReference>
<keyword evidence="1" id="KW-1133">Transmembrane helix</keyword>
<dbReference type="AlphaFoldDB" id="A0AAW5KIZ1"/>